<proteinExistence type="predicted"/>
<dbReference type="InterPro" id="IPR018247">
    <property type="entry name" value="EF_Hand_1_Ca_BS"/>
</dbReference>
<feature type="signal peptide" evidence="4">
    <location>
        <begin position="1"/>
        <end position="27"/>
    </location>
</feature>
<dbReference type="GO" id="GO:0005793">
    <property type="term" value="C:endoplasmic reticulum-Golgi intermediate compartment"/>
    <property type="evidence" value="ECO:0007669"/>
    <property type="project" value="TreeGrafter"/>
</dbReference>
<dbReference type="Proteomes" id="UP000697127">
    <property type="component" value="Unassembled WGS sequence"/>
</dbReference>
<evidence type="ECO:0000256" key="2">
    <source>
        <dbReference type="ARBA" id="ARBA00022837"/>
    </source>
</evidence>
<reference evidence="6" key="1">
    <citation type="submission" date="2020-11" db="EMBL/GenBank/DDBJ databases">
        <title>Kefir isolates.</title>
        <authorList>
            <person name="Marcisauskas S."/>
            <person name="Kim Y."/>
            <person name="Blasche S."/>
        </authorList>
    </citation>
    <scope>NUCLEOTIDE SEQUENCE</scope>
    <source>
        <strain evidence="6">Olga-1</strain>
    </source>
</reference>
<dbReference type="InterPro" id="IPR002048">
    <property type="entry name" value="EF_hand_dom"/>
</dbReference>
<feature type="domain" description="EF-hand" evidence="5">
    <location>
        <begin position="123"/>
        <end position="158"/>
    </location>
</feature>
<keyword evidence="1 4" id="KW-0732">Signal</keyword>
<evidence type="ECO:0000256" key="4">
    <source>
        <dbReference type="SAM" id="SignalP"/>
    </source>
</evidence>
<organism evidence="6 7">
    <name type="scientific">Pichia californica</name>
    <dbReference type="NCBI Taxonomy" id="460514"/>
    <lineage>
        <taxon>Eukaryota</taxon>
        <taxon>Fungi</taxon>
        <taxon>Dikarya</taxon>
        <taxon>Ascomycota</taxon>
        <taxon>Saccharomycotina</taxon>
        <taxon>Pichiomycetes</taxon>
        <taxon>Pichiales</taxon>
        <taxon>Pichiaceae</taxon>
        <taxon>Pichia</taxon>
    </lineage>
</organism>
<dbReference type="PROSITE" id="PS50222">
    <property type="entry name" value="EF_HAND_2"/>
    <property type="match status" value="1"/>
</dbReference>
<evidence type="ECO:0000256" key="3">
    <source>
        <dbReference type="SAM" id="MobiDB-lite"/>
    </source>
</evidence>
<evidence type="ECO:0000313" key="6">
    <source>
        <dbReference type="EMBL" id="KAG0691179.1"/>
    </source>
</evidence>
<dbReference type="InterPro" id="IPR011992">
    <property type="entry name" value="EF-hand-dom_pair"/>
</dbReference>
<sequence length="240" mass="27933">MLSDITGSTLGVLLTSLLLISTTSVQAHGDHGTDHKNYNSQEEYNEKIPDEYNGSWERWHMAHEHEMTDFTPEAFFQIHAVSDPKLITRNDILRMYGLQREEVVGQGDGMGDHDNSENISPELKSKIVDTVLGMIDRDHNGVIEMSEYLDFCKNGGEFPDFGIGPGHEYDFEEEYEKHHWLKYHAEEDPDVKIMHKEDIEHELLHHFHEIEHDEEEDGKKKKYNVHIPILTKNIPSFFKY</sequence>
<keyword evidence="2" id="KW-0106">Calcium</keyword>
<gene>
    <name evidence="6" type="ORF">C6P40_004430</name>
</gene>
<dbReference type="SUPFAM" id="SSF47473">
    <property type="entry name" value="EF-hand"/>
    <property type="match status" value="1"/>
</dbReference>
<accession>A0A9P6WQ06</accession>
<dbReference type="AlphaFoldDB" id="A0A9P6WQ06"/>
<dbReference type="GO" id="GO:0005509">
    <property type="term" value="F:calcium ion binding"/>
    <property type="evidence" value="ECO:0007669"/>
    <property type="project" value="InterPro"/>
</dbReference>
<dbReference type="Gene3D" id="1.10.238.10">
    <property type="entry name" value="EF-hand"/>
    <property type="match status" value="1"/>
</dbReference>
<evidence type="ECO:0000313" key="7">
    <source>
        <dbReference type="Proteomes" id="UP000697127"/>
    </source>
</evidence>
<dbReference type="InterPro" id="IPR040250">
    <property type="entry name" value="Nucleobindin"/>
</dbReference>
<feature type="compositionally biased region" description="Basic and acidic residues" evidence="3">
    <location>
        <begin position="28"/>
        <end position="37"/>
    </location>
</feature>
<dbReference type="PANTHER" id="PTHR19237:SF20">
    <property type="entry name" value="NUCLEOBINDIN 1"/>
    <property type="match status" value="1"/>
</dbReference>
<evidence type="ECO:0000259" key="5">
    <source>
        <dbReference type="PROSITE" id="PS50222"/>
    </source>
</evidence>
<keyword evidence="7" id="KW-1185">Reference proteome</keyword>
<dbReference type="EMBL" id="PUHW01000006">
    <property type="protein sequence ID" value="KAG0691179.1"/>
    <property type="molecule type" value="Genomic_DNA"/>
</dbReference>
<feature type="chain" id="PRO_5040231896" description="EF-hand domain-containing protein" evidence="4">
    <location>
        <begin position="28"/>
        <end position="240"/>
    </location>
</feature>
<dbReference type="PROSITE" id="PS00018">
    <property type="entry name" value="EF_HAND_1"/>
    <property type="match status" value="1"/>
</dbReference>
<dbReference type="PANTHER" id="PTHR19237">
    <property type="entry name" value="NUCLEOBINDIN"/>
    <property type="match status" value="1"/>
</dbReference>
<feature type="region of interest" description="Disordered" evidence="3">
    <location>
        <begin position="26"/>
        <end position="45"/>
    </location>
</feature>
<protein>
    <recommendedName>
        <fullName evidence="5">EF-hand domain-containing protein</fullName>
    </recommendedName>
</protein>
<name>A0A9P6WQ06_9ASCO</name>
<evidence type="ECO:0000256" key="1">
    <source>
        <dbReference type="ARBA" id="ARBA00022729"/>
    </source>
</evidence>
<comment type="caution">
    <text evidence="6">The sequence shown here is derived from an EMBL/GenBank/DDBJ whole genome shotgun (WGS) entry which is preliminary data.</text>
</comment>